<dbReference type="InterPro" id="IPR001431">
    <property type="entry name" value="Pept_M16_Zn_BS"/>
</dbReference>
<dbReference type="InterPro" id="IPR011765">
    <property type="entry name" value="Pept_M16_N"/>
</dbReference>
<comment type="similarity">
    <text evidence="1 2">Belongs to the peptidase M16 family.</text>
</comment>
<dbReference type="Pfam" id="PF05193">
    <property type="entry name" value="Peptidase_M16_C"/>
    <property type="match status" value="1"/>
</dbReference>
<dbReference type="SUPFAM" id="SSF63411">
    <property type="entry name" value="LuxS/MPP-like metallohydrolase"/>
    <property type="match status" value="2"/>
</dbReference>
<dbReference type="Pfam" id="PF00675">
    <property type="entry name" value="Peptidase_M16"/>
    <property type="match status" value="1"/>
</dbReference>
<dbReference type="EMBL" id="PFMR01000130">
    <property type="protein sequence ID" value="PIZ17270.1"/>
    <property type="molecule type" value="Genomic_DNA"/>
</dbReference>
<reference evidence="6" key="1">
    <citation type="submission" date="2017-09" db="EMBL/GenBank/DDBJ databases">
        <title>Depth-based differentiation of microbial function through sediment-hosted aquifers and enrichment of novel symbionts in the deep terrestrial subsurface.</title>
        <authorList>
            <person name="Probst A.J."/>
            <person name="Ladd B."/>
            <person name="Jarett J.K."/>
            <person name="Geller-Mcgrath D.E."/>
            <person name="Sieber C.M.K."/>
            <person name="Emerson J.B."/>
            <person name="Anantharaman K."/>
            <person name="Thomas B.C."/>
            <person name="Malmstrom R."/>
            <person name="Stieglmeier M."/>
            <person name="Klingl A."/>
            <person name="Woyke T."/>
            <person name="Ryan C.M."/>
            <person name="Banfield J.F."/>
        </authorList>
    </citation>
    <scope>NUCLEOTIDE SEQUENCE [LARGE SCALE GENOMIC DNA]</scope>
</reference>
<evidence type="ECO:0000313" key="5">
    <source>
        <dbReference type="EMBL" id="PIZ17270.1"/>
    </source>
</evidence>
<evidence type="ECO:0000259" key="4">
    <source>
        <dbReference type="Pfam" id="PF05193"/>
    </source>
</evidence>
<dbReference type="PROSITE" id="PS00143">
    <property type="entry name" value="INSULINASE"/>
    <property type="match status" value="1"/>
</dbReference>
<organism evidence="5 6">
    <name type="scientific">Candidatus Desantisbacteria bacterium CG_4_10_14_0_8_um_filter_48_22</name>
    <dbReference type="NCBI Taxonomy" id="1974543"/>
    <lineage>
        <taxon>Bacteria</taxon>
        <taxon>Candidatus Desantisiibacteriota</taxon>
    </lineage>
</organism>
<evidence type="ECO:0000259" key="3">
    <source>
        <dbReference type="Pfam" id="PF00675"/>
    </source>
</evidence>
<evidence type="ECO:0000256" key="1">
    <source>
        <dbReference type="ARBA" id="ARBA00007261"/>
    </source>
</evidence>
<evidence type="ECO:0000256" key="2">
    <source>
        <dbReference type="RuleBase" id="RU004447"/>
    </source>
</evidence>
<sequence>MEERIYKKDLKNGPKVLAEEMPGYRSVSMGVWIPCGSRTEDARLNGISHFIEHMLFKGTKNRSVYDIAQSLERVGGHLNAFTGKELTCIHATVLKEHADLALDVVSDLIFNSLFREEDIGLEKGVAIEEINLYEDTPSEHINDLFAQTIFPGHPVGQPVSGTRENIRRFGREDLTEYIGRNYNPSEFIVSAAGGISSEDISGKISACFERKAAGSAPRGIKEAILGAFPAPRYSPGINLFRKKLSQVHICLGVPGIPQADEERYAFAVLNLVLGGGMGSRLFQKIRENQGLAYAISSYQVSFYDTGYLALYAGTEDASLKKLLMLALQEMKSIRDDGITAEELESAKGCLRGNLLLGLENTEARMSRLATSEIYMGRIVPTDEVIFRIEGIKASDIRSLAQKYISKEKISVSVLGSGINESEIKDILEKAG</sequence>
<gene>
    <name evidence="5" type="ORF">COY52_04870</name>
</gene>
<dbReference type="InterPro" id="IPR050361">
    <property type="entry name" value="MPP/UQCRC_Complex"/>
</dbReference>
<name>A0A2M7SCS1_9BACT</name>
<dbReference type="GO" id="GO:0046872">
    <property type="term" value="F:metal ion binding"/>
    <property type="evidence" value="ECO:0007669"/>
    <property type="project" value="InterPro"/>
</dbReference>
<proteinExistence type="inferred from homology"/>
<feature type="domain" description="Peptidase M16 N-terminal" evidence="3">
    <location>
        <begin position="15"/>
        <end position="162"/>
    </location>
</feature>
<dbReference type="InterPro" id="IPR011249">
    <property type="entry name" value="Metalloenz_LuxS/M16"/>
</dbReference>
<dbReference type="PANTHER" id="PTHR11851:SF49">
    <property type="entry name" value="MITOCHONDRIAL-PROCESSING PEPTIDASE SUBUNIT ALPHA"/>
    <property type="match status" value="1"/>
</dbReference>
<dbReference type="Proteomes" id="UP000229307">
    <property type="component" value="Unassembled WGS sequence"/>
</dbReference>
<dbReference type="GO" id="GO:0006508">
    <property type="term" value="P:proteolysis"/>
    <property type="evidence" value="ECO:0007669"/>
    <property type="project" value="InterPro"/>
</dbReference>
<evidence type="ECO:0000313" key="6">
    <source>
        <dbReference type="Proteomes" id="UP000229307"/>
    </source>
</evidence>
<dbReference type="Gene3D" id="3.30.830.10">
    <property type="entry name" value="Metalloenzyme, LuxS/M16 peptidase-like"/>
    <property type="match status" value="2"/>
</dbReference>
<dbReference type="PANTHER" id="PTHR11851">
    <property type="entry name" value="METALLOPROTEASE"/>
    <property type="match status" value="1"/>
</dbReference>
<dbReference type="AlphaFoldDB" id="A0A2M7SCS1"/>
<dbReference type="InterPro" id="IPR007863">
    <property type="entry name" value="Peptidase_M16_C"/>
</dbReference>
<protein>
    <submittedName>
        <fullName evidence="5">Peptidase M16</fullName>
    </submittedName>
</protein>
<accession>A0A2M7SCS1</accession>
<feature type="domain" description="Peptidase M16 C-terminal" evidence="4">
    <location>
        <begin position="169"/>
        <end position="347"/>
    </location>
</feature>
<comment type="caution">
    <text evidence="5">The sequence shown here is derived from an EMBL/GenBank/DDBJ whole genome shotgun (WGS) entry which is preliminary data.</text>
</comment>
<dbReference type="GO" id="GO:0004222">
    <property type="term" value="F:metalloendopeptidase activity"/>
    <property type="evidence" value="ECO:0007669"/>
    <property type="project" value="InterPro"/>
</dbReference>